<dbReference type="Proteomes" id="UP000306319">
    <property type="component" value="Unassembled WGS sequence"/>
</dbReference>
<protein>
    <submittedName>
        <fullName evidence="1">Uncharacterized protein</fullName>
    </submittedName>
</protein>
<comment type="caution">
    <text evidence="1">The sequence shown here is derived from an EMBL/GenBank/DDBJ whole genome shotgun (WGS) entry which is preliminary data.</text>
</comment>
<name>A0AC61RK24_9BACT</name>
<reference evidence="1" key="1">
    <citation type="submission" date="2019-04" db="EMBL/GenBank/DDBJ databases">
        <title>Microbes associate with the intestines of laboratory mice.</title>
        <authorList>
            <person name="Navarre W."/>
            <person name="Wong E."/>
            <person name="Huang K."/>
            <person name="Tropini C."/>
            <person name="Ng K."/>
            <person name="Yu B."/>
        </authorList>
    </citation>
    <scope>NUCLEOTIDE SEQUENCE</scope>
    <source>
        <strain evidence="1">NM04_E33</strain>
    </source>
</reference>
<evidence type="ECO:0000313" key="1">
    <source>
        <dbReference type="EMBL" id="TGY78945.1"/>
    </source>
</evidence>
<accession>A0AC61RK24</accession>
<sequence length="234" mass="26149">METVVLILMLLVSFSFVLKLTFQKVPVSISICGLCLLFIGLSTPFAIEQSSTQIQQWLQNSRLMLDTSVILFIDVFMQISFAVLSAQLMTAGKVRKTIIRTYRVLRLFPGLLIFPVLFYTVVQAVFSFPGVSFGIVGWSVAVVASSLIFLMSRLIKYLLPEKDIRLEILFLVNILIAMMGVIATVNGRTAVRGVSDINWDALLGVFTITLFGGLIGFLINKYSLNRIIKKINRL</sequence>
<keyword evidence="2" id="KW-1185">Reference proteome</keyword>
<gene>
    <name evidence="1" type="ORF">E5331_07715</name>
</gene>
<evidence type="ECO:0000313" key="2">
    <source>
        <dbReference type="Proteomes" id="UP000306319"/>
    </source>
</evidence>
<organism evidence="1 2">
    <name type="scientific">Lepagella muris</name>
    <dbReference type="NCBI Taxonomy" id="3032870"/>
    <lineage>
        <taxon>Bacteria</taxon>
        <taxon>Pseudomonadati</taxon>
        <taxon>Bacteroidota</taxon>
        <taxon>Bacteroidia</taxon>
        <taxon>Bacteroidales</taxon>
        <taxon>Muribaculaceae</taxon>
        <taxon>Lepagella</taxon>
    </lineage>
</organism>
<proteinExistence type="predicted"/>
<dbReference type="EMBL" id="SRYB01000009">
    <property type="protein sequence ID" value="TGY78945.1"/>
    <property type="molecule type" value="Genomic_DNA"/>
</dbReference>